<dbReference type="Pfam" id="PF15472">
    <property type="entry name" value="DUF4638"/>
    <property type="match status" value="1"/>
</dbReference>
<dbReference type="Proteomes" id="UP000504628">
    <property type="component" value="Chromosome 12"/>
</dbReference>
<dbReference type="OrthoDB" id="10071349at2759"/>
<dbReference type="CTD" id="112296676"/>
<feature type="compositionally biased region" description="Basic and acidic residues" evidence="1">
    <location>
        <begin position="117"/>
        <end position="135"/>
    </location>
</feature>
<accession>A0A7E6CTQ9</accession>
<dbReference type="AlphaFoldDB" id="A0A7E6CTQ9"/>
<evidence type="ECO:0000313" key="2">
    <source>
        <dbReference type="Proteomes" id="UP000504628"/>
    </source>
</evidence>
<organism evidence="2 3">
    <name type="scientific">Phyllostomus discolor</name>
    <name type="common">pale spear-nosed bat</name>
    <dbReference type="NCBI Taxonomy" id="89673"/>
    <lineage>
        <taxon>Eukaryota</taxon>
        <taxon>Metazoa</taxon>
        <taxon>Chordata</taxon>
        <taxon>Craniata</taxon>
        <taxon>Vertebrata</taxon>
        <taxon>Euteleostomi</taxon>
        <taxon>Mammalia</taxon>
        <taxon>Eutheria</taxon>
        <taxon>Laurasiatheria</taxon>
        <taxon>Chiroptera</taxon>
        <taxon>Yangochiroptera</taxon>
        <taxon>Phyllostomidae</taxon>
        <taxon>Phyllostominae</taxon>
        <taxon>Phyllostomus</taxon>
    </lineage>
</organism>
<proteinExistence type="predicted"/>
<dbReference type="RefSeq" id="XP_035869454.1">
    <property type="nucleotide sequence ID" value="XM_036013561.1"/>
</dbReference>
<dbReference type="FunCoup" id="A0A7E6CTQ9">
    <property type="interactions" value="10"/>
</dbReference>
<feature type="compositionally biased region" description="Basic and acidic residues" evidence="1">
    <location>
        <begin position="16"/>
        <end position="43"/>
    </location>
</feature>
<feature type="region of interest" description="Disordered" evidence="1">
    <location>
        <begin position="1"/>
        <end position="136"/>
    </location>
</feature>
<dbReference type="InParanoid" id="A0A7E6CTQ9"/>
<gene>
    <name evidence="3" type="primary">C12H16orf78</name>
</gene>
<name>A0A7E6CTQ9_9CHIR</name>
<dbReference type="PANTHER" id="PTHR35679:SF1">
    <property type="entry name" value="RIKEN CDNA 4933402J07 GENE"/>
    <property type="match status" value="1"/>
</dbReference>
<evidence type="ECO:0000313" key="3">
    <source>
        <dbReference type="RefSeq" id="XP_035869454.1"/>
    </source>
</evidence>
<feature type="compositionally biased region" description="Polar residues" evidence="1">
    <location>
        <begin position="102"/>
        <end position="116"/>
    </location>
</feature>
<protein>
    <submittedName>
        <fullName evidence="3">Uncharacterized protein C16orf78 homolog</fullName>
    </submittedName>
</protein>
<sequence length="298" mass="33746">MPPSDPRSPAGPSTSEKPEDLRDMLPTERKSMWRTAEERRMSDLTRVVEWLERRQGKKDQAAQVRAARRTDATPLPGGGPKHTPAAPARKVKVKEERKPRPTQKQNKQSRQVSFSEKQAEPKPKPSSRKDRDAVSYRRLYGLEAKGKRLSMVPGNYIKDSPRKSDLELRDLAAQDSSQRAGPFSRQSLADSVFQDQTFVGRRSTLLRDWIGKMPEAASYDRRLKSLIDKGSESKADIMRILKPEEVLSCRYLRLSPNNIRTLVKLCKDAGMAVDIHPHMVEAEIDAKKVFSQSSMVAL</sequence>
<feature type="compositionally biased region" description="Basic and acidic residues" evidence="1">
    <location>
        <begin position="49"/>
        <end position="60"/>
    </location>
</feature>
<dbReference type="InterPro" id="IPR029171">
    <property type="entry name" value="DUF4638"/>
</dbReference>
<reference evidence="3" key="1">
    <citation type="submission" date="2025-08" db="UniProtKB">
        <authorList>
            <consortium name="RefSeq"/>
        </authorList>
    </citation>
    <scope>IDENTIFICATION</scope>
    <source>
        <tissue evidence="3">Muscle</tissue>
    </source>
</reference>
<dbReference type="KEGG" id="pdic:114488359"/>
<keyword evidence="2" id="KW-1185">Reference proteome</keyword>
<dbReference type="GeneID" id="114488359"/>
<evidence type="ECO:0000256" key="1">
    <source>
        <dbReference type="SAM" id="MobiDB-lite"/>
    </source>
</evidence>
<dbReference type="PANTHER" id="PTHR35679">
    <property type="entry name" value="RIKEN CDNA 4933402J07 GENE"/>
    <property type="match status" value="1"/>
</dbReference>